<dbReference type="AlphaFoldDB" id="A0A382MS68"/>
<feature type="non-terminal residue" evidence="1">
    <location>
        <position position="1"/>
    </location>
</feature>
<gene>
    <name evidence="1" type="ORF">METZ01_LOCUS303035</name>
</gene>
<accession>A0A382MS68</accession>
<evidence type="ECO:0008006" key="2">
    <source>
        <dbReference type="Google" id="ProtNLM"/>
    </source>
</evidence>
<sequence>GKMVGRALDAYDQLPMFSIFAMDKIKPLDDTLLVSLFLKFETIIVIEDNFRSGLYNSLCQWAVEKKASHKNIFSISPNESYDEVMGDSEFLEDMHGLSVGKINERITNIINNQ</sequence>
<dbReference type="SUPFAM" id="SSF52922">
    <property type="entry name" value="TK C-terminal domain-like"/>
    <property type="match status" value="1"/>
</dbReference>
<name>A0A382MS68_9ZZZZ</name>
<dbReference type="InterPro" id="IPR009014">
    <property type="entry name" value="Transketo_C/PFOR_II"/>
</dbReference>
<evidence type="ECO:0000313" key="1">
    <source>
        <dbReference type="EMBL" id="SVC50181.1"/>
    </source>
</evidence>
<proteinExistence type="predicted"/>
<dbReference type="Gene3D" id="3.40.50.920">
    <property type="match status" value="1"/>
</dbReference>
<protein>
    <recommendedName>
        <fullName evidence="2">Transketolase C-terminal domain-containing protein</fullName>
    </recommendedName>
</protein>
<reference evidence="1" key="1">
    <citation type="submission" date="2018-05" db="EMBL/GenBank/DDBJ databases">
        <authorList>
            <person name="Lanie J.A."/>
            <person name="Ng W.-L."/>
            <person name="Kazmierczak K.M."/>
            <person name="Andrzejewski T.M."/>
            <person name="Davidsen T.M."/>
            <person name="Wayne K.J."/>
            <person name="Tettelin H."/>
            <person name="Glass J.I."/>
            <person name="Rusch D."/>
            <person name="Podicherti R."/>
            <person name="Tsui H.-C.T."/>
            <person name="Winkler M.E."/>
        </authorList>
    </citation>
    <scope>NUCLEOTIDE SEQUENCE</scope>
</reference>
<dbReference type="EMBL" id="UINC01094710">
    <property type="protein sequence ID" value="SVC50181.1"/>
    <property type="molecule type" value="Genomic_DNA"/>
</dbReference>
<organism evidence="1">
    <name type="scientific">marine metagenome</name>
    <dbReference type="NCBI Taxonomy" id="408172"/>
    <lineage>
        <taxon>unclassified sequences</taxon>
        <taxon>metagenomes</taxon>
        <taxon>ecological metagenomes</taxon>
    </lineage>
</organism>